<dbReference type="InterPro" id="IPR013762">
    <property type="entry name" value="Integrase-like_cat_sf"/>
</dbReference>
<dbReference type="EMBL" id="CXPG01000020">
    <property type="protein sequence ID" value="CTQ33928.1"/>
    <property type="molecule type" value="Genomic_DNA"/>
</dbReference>
<keyword evidence="5" id="KW-1185">Reference proteome</keyword>
<dbReference type="OrthoDB" id="9803188at2"/>
<evidence type="ECO:0000256" key="2">
    <source>
        <dbReference type="SAM" id="MobiDB-lite"/>
    </source>
</evidence>
<reference evidence="4 5" key="1">
    <citation type="submission" date="2015-07" db="EMBL/GenBank/DDBJ databases">
        <authorList>
            <person name="Noorani M."/>
        </authorList>
    </citation>
    <scope>NUCLEOTIDE SEQUENCE [LARGE SCALE GENOMIC DNA]</scope>
    <source>
        <strain evidence="4 5">CECT 5088</strain>
    </source>
</reference>
<dbReference type="InterPro" id="IPR011010">
    <property type="entry name" value="DNA_brk_join_enz"/>
</dbReference>
<name>A0A0M6XT19_9RHOB</name>
<proteinExistence type="predicted"/>
<evidence type="ECO:0000313" key="4">
    <source>
        <dbReference type="EMBL" id="CTQ33928.1"/>
    </source>
</evidence>
<dbReference type="GO" id="GO:0015074">
    <property type="term" value="P:DNA integration"/>
    <property type="evidence" value="ECO:0007669"/>
    <property type="project" value="InterPro"/>
</dbReference>
<dbReference type="RefSeq" id="WP_055683279.1">
    <property type="nucleotide sequence ID" value="NZ_CXPG01000020.1"/>
</dbReference>
<organism evidence="4 5">
    <name type="scientific">Jannaschia rubra</name>
    <dbReference type="NCBI Taxonomy" id="282197"/>
    <lineage>
        <taxon>Bacteria</taxon>
        <taxon>Pseudomonadati</taxon>
        <taxon>Pseudomonadota</taxon>
        <taxon>Alphaproteobacteria</taxon>
        <taxon>Rhodobacterales</taxon>
        <taxon>Roseobacteraceae</taxon>
        <taxon>Jannaschia</taxon>
    </lineage>
</organism>
<dbReference type="Proteomes" id="UP000048908">
    <property type="component" value="Unassembled WGS sequence"/>
</dbReference>
<evidence type="ECO:0000313" key="5">
    <source>
        <dbReference type="Proteomes" id="UP000048908"/>
    </source>
</evidence>
<dbReference type="STRING" id="282197.SAMN04488517_11430"/>
<dbReference type="PROSITE" id="PS51898">
    <property type="entry name" value="TYR_RECOMBINASE"/>
    <property type="match status" value="1"/>
</dbReference>
<dbReference type="InterPro" id="IPR002104">
    <property type="entry name" value="Integrase_catalytic"/>
</dbReference>
<dbReference type="CDD" id="cd00397">
    <property type="entry name" value="DNA_BRE_C"/>
    <property type="match status" value="1"/>
</dbReference>
<dbReference type="AlphaFoldDB" id="A0A0M6XT19"/>
<accession>A0A0M6XT19</accession>
<dbReference type="GO" id="GO:0003677">
    <property type="term" value="F:DNA binding"/>
    <property type="evidence" value="ECO:0007669"/>
    <property type="project" value="InterPro"/>
</dbReference>
<dbReference type="Pfam" id="PF00589">
    <property type="entry name" value="Phage_integrase"/>
    <property type="match status" value="1"/>
</dbReference>
<dbReference type="Gene3D" id="1.10.443.10">
    <property type="entry name" value="Intergrase catalytic core"/>
    <property type="match status" value="1"/>
</dbReference>
<protein>
    <submittedName>
        <fullName evidence="4">Site-specific tyrosine recombinase XerC</fullName>
    </submittedName>
</protein>
<feature type="domain" description="Tyr recombinase" evidence="3">
    <location>
        <begin position="487"/>
        <end position="680"/>
    </location>
</feature>
<gene>
    <name evidence="4" type="ORF">JAN5088_02717</name>
</gene>
<evidence type="ECO:0000259" key="3">
    <source>
        <dbReference type="PROSITE" id="PS51898"/>
    </source>
</evidence>
<sequence length="696" mass="78514">MLLQDQVSQYLDTSGESMRSLSMRAGLNPKAVSDILNRPGHRPMRSTVEALGTAMGVLLPGLEPRMTYAQLIARLSKKTGDAALDRRNATLVSRLKKVLQAAEWMPEIEYVDRDRVIERFSGWSPATLGLSQGSFRNYKSDALAAIDEVCGSNRKPGIRDVTGLYREVHEAIQNSDLPQDMKLISGSFLHFLDQSGLLPREITQSVLEVYFHRRCAEAPKTEAVCRKHVKRVAALCTRLSSEPAFAEFQFPAVDHPFDDGRDKYGVSTSVLRAFLQQFDGPVTRWAMGDESRDGLSYEAFLKQLDRTQPQLPMTGKLALLKPKPNGRKKTEEERRSAGFLVEDETWSQETLANRRGIMIAGAKALYTATGYLIESVEEYTIPVVVEGVLEAVQVSNSGGEFPSSYASTLGKAIKKLARDYVGRDLEEVESIASTIKDYAAGGKGITKRNKDKLRQIIGDRQQRLLDLGEILIDEVNAELDRQARKKRGASRLEYLDIEMVRDVMCVLASDILIARAPRKANVTRAKLSWISWRGELATITVPNVEVKMRTSDDPDLPIPLGENESRRLRMYLDKIRPKALRKGDELNPFLFPAQGSSVERDQPFVGLLERLMRHTHRITGIRMNPHLYRHFLGWLWLKEDPDRLPDVQRLLGHKSLETTLAFYAEIDEHLALDRWQAYLVGKKSRQPKGFKEKGTL</sequence>
<feature type="region of interest" description="Disordered" evidence="2">
    <location>
        <begin position="317"/>
        <end position="336"/>
    </location>
</feature>
<dbReference type="SUPFAM" id="SSF56349">
    <property type="entry name" value="DNA breaking-rejoining enzymes"/>
    <property type="match status" value="1"/>
</dbReference>
<dbReference type="GO" id="GO:0006310">
    <property type="term" value="P:DNA recombination"/>
    <property type="evidence" value="ECO:0007669"/>
    <property type="project" value="UniProtKB-KW"/>
</dbReference>
<evidence type="ECO:0000256" key="1">
    <source>
        <dbReference type="ARBA" id="ARBA00023172"/>
    </source>
</evidence>
<keyword evidence="1" id="KW-0233">DNA recombination</keyword>